<gene>
    <name evidence="10" type="ORF">A6M21_09735</name>
</gene>
<dbReference type="GO" id="GO:0006633">
    <property type="term" value="P:fatty acid biosynthetic process"/>
    <property type="evidence" value="ECO:0007669"/>
    <property type="project" value="UniProtKB-UniPathway"/>
</dbReference>
<evidence type="ECO:0000256" key="7">
    <source>
        <dbReference type="ARBA" id="ARBA00023267"/>
    </source>
</evidence>
<keyword evidence="11" id="KW-1185">Reference proteome</keyword>
<dbReference type="PRINTS" id="PR01071">
    <property type="entry name" value="ACOABIOTINCC"/>
</dbReference>
<evidence type="ECO:0000259" key="9">
    <source>
        <dbReference type="PROSITE" id="PS50968"/>
    </source>
</evidence>
<dbReference type="SUPFAM" id="SSF51230">
    <property type="entry name" value="Single hybrid motif"/>
    <property type="match status" value="1"/>
</dbReference>
<dbReference type="InterPro" id="IPR001882">
    <property type="entry name" value="Biotin_BS"/>
</dbReference>
<comment type="caution">
    <text evidence="10">The sequence shown here is derived from an EMBL/GenBank/DDBJ whole genome shotgun (WGS) entry which is preliminary data.</text>
</comment>
<comment type="pathway">
    <text evidence="1 8">Lipid metabolism; fatty acid biosynthesis.</text>
</comment>
<evidence type="ECO:0000256" key="3">
    <source>
        <dbReference type="ARBA" id="ARBA00022516"/>
    </source>
</evidence>
<dbReference type="Pfam" id="PF00364">
    <property type="entry name" value="Biotin_lipoyl"/>
    <property type="match status" value="1"/>
</dbReference>
<evidence type="ECO:0000313" key="10">
    <source>
        <dbReference type="EMBL" id="OAT81685.1"/>
    </source>
</evidence>
<dbReference type="PANTHER" id="PTHR45266">
    <property type="entry name" value="OXALOACETATE DECARBOXYLASE ALPHA CHAIN"/>
    <property type="match status" value="1"/>
</dbReference>
<dbReference type="CDD" id="cd06850">
    <property type="entry name" value="biotinyl_domain"/>
    <property type="match status" value="1"/>
</dbReference>
<dbReference type="GO" id="GO:0003989">
    <property type="term" value="F:acetyl-CoA carboxylase activity"/>
    <property type="evidence" value="ECO:0007669"/>
    <property type="project" value="InterPro"/>
</dbReference>
<evidence type="ECO:0000256" key="5">
    <source>
        <dbReference type="ARBA" id="ARBA00023098"/>
    </source>
</evidence>
<dbReference type="RefSeq" id="WP_066668081.1">
    <property type="nucleotide sequence ID" value="NZ_LYVF01000158.1"/>
</dbReference>
<evidence type="ECO:0000256" key="1">
    <source>
        <dbReference type="ARBA" id="ARBA00005194"/>
    </source>
</evidence>
<dbReference type="STRING" id="1838280.A6M21_09735"/>
<evidence type="ECO:0000256" key="6">
    <source>
        <dbReference type="ARBA" id="ARBA00023160"/>
    </source>
</evidence>
<dbReference type="Gene3D" id="2.40.50.100">
    <property type="match status" value="1"/>
</dbReference>
<dbReference type="FunFam" id="2.40.50.100:FF:000003">
    <property type="entry name" value="Acetyl-CoA carboxylase biotin carboxyl carrier protein"/>
    <property type="match status" value="1"/>
</dbReference>
<dbReference type="EMBL" id="LYVF01000158">
    <property type="protein sequence ID" value="OAT81685.1"/>
    <property type="molecule type" value="Genomic_DNA"/>
</dbReference>
<dbReference type="InterPro" id="IPR001249">
    <property type="entry name" value="AcCoA_biotinCC"/>
</dbReference>
<organism evidence="10 11">
    <name type="scientific">Desulfotomaculum copahuensis</name>
    <dbReference type="NCBI Taxonomy" id="1838280"/>
    <lineage>
        <taxon>Bacteria</taxon>
        <taxon>Bacillati</taxon>
        <taxon>Bacillota</taxon>
        <taxon>Clostridia</taxon>
        <taxon>Eubacteriales</taxon>
        <taxon>Desulfotomaculaceae</taxon>
        <taxon>Desulfotomaculum</taxon>
    </lineage>
</organism>
<comment type="function">
    <text evidence="8">This protein is a component of the acetyl coenzyme A carboxylase complex; first, biotin carboxylase catalyzes the carboxylation of the carrier protein and then the transcarboxylase transfers the carboxyl group to form malonyl-CoA.</text>
</comment>
<dbReference type="PROSITE" id="PS50968">
    <property type="entry name" value="BIOTINYL_LIPOYL"/>
    <property type="match status" value="1"/>
</dbReference>
<dbReference type="GO" id="GO:0009317">
    <property type="term" value="C:acetyl-CoA carboxylase complex"/>
    <property type="evidence" value="ECO:0007669"/>
    <property type="project" value="InterPro"/>
</dbReference>
<dbReference type="Proteomes" id="UP000078532">
    <property type="component" value="Unassembled WGS sequence"/>
</dbReference>
<dbReference type="InterPro" id="IPR000089">
    <property type="entry name" value="Biotin_lipoyl"/>
</dbReference>
<dbReference type="UniPathway" id="UPA00094"/>
<accession>A0A1B7LEH2</accession>
<dbReference type="InterPro" id="IPR011053">
    <property type="entry name" value="Single_hybrid_motif"/>
</dbReference>
<keyword evidence="4 8" id="KW-0276">Fatty acid metabolism</keyword>
<keyword evidence="5 8" id="KW-0443">Lipid metabolism</keyword>
<evidence type="ECO:0000256" key="4">
    <source>
        <dbReference type="ARBA" id="ARBA00022832"/>
    </source>
</evidence>
<proteinExistence type="predicted"/>
<keyword evidence="3 8" id="KW-0444">Lipid biosynthesis</keyword>
<protein>
    <recommendedName>
        <fullName evidence="2 8">Biotin carboxyl carrier protein of acetyl-CoA carboxylase</fullName>
    </recommendedName>
</protein>
<name>A0A1B7LEH2_9FIRM</name>
<dbReference type="PANTHER" id="PTHR45266:SF3">
    <property type="entry name" value="OXALOACETATE DECARBOXYLASE ALPHA CHAIN"/>
    <property type="match status" value="1"/>
</dbReference>
<evidence type="ECO:0000256" key="2">
    <source>
        <dbReference type="ARBA" id="ARBA00017562"/>
    </source>
</evidence>
<dbReference type="OrthoDB" id="9812676at2"/>
<dbReference type="InterPro" id="IPR050709">
    <property type="entry name" value="Biotin_Carboxyl_Carrier/Decarb"/>
</dbReference>
<reference evidence="10 11" key="1">
    <citation type="submission" date="2016-04" db="EMBL/GenBank/DDBJ databases">
        <authorList>
            <person name="Evans L.H."/>
            <person name="Alamgir A."/>
            <person name="Owens N."/>
            <person name="Weber N.D."/>
            <person name="Virtaneva K."/>
            <person name="Barbian K."/>
            <person name="Babar A."/>
            <person name="Rosenke K."/>
        </authorList>
    </citation>
    <scope>NUCLEOTIDE SEQUENCE [LARGE SCALE GENOMIC DNA]</scope>
    <source>
        <strain evidence="10 11">LMa1</strain>
    </source>
</reference>
<evidence type="ECO:0000256" key="8">
    <source>
        <dbReference type="RuleBase" id="RU364072"/>
    </source>
</evidence>
<feature type="domain" description="Lipoyl-binding" evidence="9">
    <location>
        <begin position="52"/>
        <end position="130"/>
    </location>
</feature>
<sequence>MRKFKVTIQDSEYAVAVEEVTEGCIGATGRNNICTSSSPASAPVRTLTPVKPTPVKINKNNGLVNVPIPGIIISILVQVGDNVKKGDVIMILEAMKLENEITATKDGKVAAINVIEGQSVNTDEIVLVIE</sequence>
<evidence type="ECO:0000313" key="11">
    <source>
        <dbReference type="Proteomes" id="UP000078532"/>
    </source>
</evidence>
<keyword evidence="6 8" id="KW-0275">Fatty acid biosynthesis</keyword>
<dbReference type="PROSITE" id="PS00188">
    <property type="entry name" value="BIOTIN"/>
    <property type="match status" value="1"/>
</dbReference>
<dbReference type="AlphaFoldDB" id="A0A1B7LEH2"/>
<keyword evidence="7 8" id="KW-0092">Biotin</keyword>